<evidence type="ECO:0000313" key="2">
    <source>
        <dbReference type="EMBL" id="HIX51644.1"/>
    </source>
</evidence>
<evidence type="ECO:0000313" key="3">
    <source>
        <dbReference type="Proteomes" id="UP000886780"/>
    </source>
</evidence>
<dbReference type="AlphaFoldDB" id="A0A9D1W302"/>
<feature type="chain" id="PRO_5039217385" description="Lipoprotein" evidence="1">
    <location>
        <begin position="25"/>
        <end position="202"/>
    </location>
</feature>
<reference evidence="2" key="2">
    <citation type="submission" date="2021-04" db="EMBL/GenBank/DDBJ databases">
        <authorList>
            <person name="Gilroy R."/>
        </authorList>
    </citation>
    <scope>NUCLEOTIDE SEQUENCE</scope>
    <source>
        <strain evidence="2">ChiGjej4B4-12881</strain>
    </source>
</reference>
<dbReference type="Proteomes" id="UP000886780">
    <property type="component" value="Unassembled WGS sequence"/>
</dbReference>
<name>A0A9D1W302_9FIRM</name>
<dbReference type="EMBL" id="DXEU01000041">
    <property type="protein sequence ID" value="HIX51644.1"/>
    <property type="molecule type" value="Genomic_DNA"/>
</dbReference>
<gene>
    <name evidence="2" type="ORF">IAA28_02425</name>
</gene>
<accession>A0A9D1W302</accession>
<organism evidence="2 3">
    <name type="scientific">Candidatus Lachnoclostridium stercoripullorum</name>
    <dbReference type="NCBI Taxonomy" id="2838635"/>
    <lineage>
        <taxon>Bacteria</taxon>
        <taxon>Bacillati</taxon>
        <taxon>Bacillota</taxon>
        <taxon>Clostridia</taxon>
        <taxon>Lachnospirales</taxon>
        <taxon>Lachnospiraceae</taxon>
    </lineage>
</organism>
<comment type="caution">
    <text evidence="2">The sequence shown here is derived from an EMBL/GenBank/DDBJ whole genome shotgun (WGS) entry which is preliminary data.</text>
</comment>
<evidence type="ECO:0000256" key="1">
    <source>
        <dbReference type="SAM" id="SignalP"/>
    </source>
</evidence>
<evidence type="ECO:0008006" key="4">
    <source>
        <dbReference type="Google" id="ProtNLM"/>
    </source>
</evidence>
<dbReference type="PROSITE" id="PS51257">
    <property type="entry name" value="PROKAR_LIPOPROTEIN"/>
    <property type="match status" value="1"/>
</dbReference>
<reference evidence="2" key="1">
    <citation type="journal article" date="2021" name="PeerJ">
        <title>Extensive microbial diversity within the chicken gut microbiome revealed by metagenomics and culture.</title>
        <authorList>
            <person name="Gilroy R."/>
            <person name="Ravi A."/>
            <person name="Getino M."/>
            <person name="Pursley I."/>
            <person name="Horton D.L."/>
            <person name="Alikhan N.F."/>
            <person name="Baker D."/>
            <person name="Gharbi K."/>
            <person name="Hall N."/>
            <person name="Watson M."/>
            <person name="Adriaenssens E.M."/>
            <person name="Foster-Nyarko E."/>
            <person name="Jarju S."/>
            <person name="Secka A."/>
            <person name="Antonio M."/>
            <person name="Oren A."/>
            <person name="Chaudhuri R.R."/>
            <person name="La Ragione R."/>
            <person name="Hildebrand F."/>
            <person name="Pallen M.J."/>
        </authorList>
    </citation>
    <scope>NUCLEOTIDE SEQUENCE</scope>
    <source>
        <strain evidence="2">ChiGjej4B4-12881</strain>
    </source>
</reference>
<protein>
    <recommendedName>
        <fullName evidence="4">Lipoprotein</fullName>
    </recommendedName>
</protein>
<proteinExistence type="predicted"/>
<sequence length="202" mass="21080">MKKMAALGLAALLAAGLSGCGGRAAGGNEFAPAENSIYIAEDGKVSSAFVEPYEEEYYTEDSLKSYLEEALAGQYGDLNVTLRECAVENGSMKAVFDYGSPEDLVGFLADQKSEDLDLADFQVETVETALAEGTVTADALVGAADGSPVDFETLARQKGYVVTVEGTASVCAQGEILYVSEGVEMTDGTARVDGGPAFLVIR</sequence>
<feature type="signal peptide" evidence="1">
    <location>
        <begin position="1"/>
        <end position="24"/>
    </location>
</feature>
<keyword evidence="1" id="KW-0732">Signal</keyword>